<reference evidence="1" key="1">
    <citation type="submission" date="2018-11" db="EMBL/GenBank/DDBJ databases">
        <authorList>
            <consortium name="Pathogen Informatics"/>
        </authorList>
    </citation>
    <scope>NUCLEOTIDE SEQUENCE</scope>
</reference>
<evidence type="ECO:0000313" key="2">
    <source>
        <dbReference type="Proteomes" id="UP000784294"/>
    </source>
</evidence>
<comment type="caution">
    <text evidence="1">The sequence shown here is derived from an EMBL/GenBank/DDBJ whole genome shotgun (WGS) entry which is preliminary data.</text>
</comment>
<sequence length="78" mass="8748">MTDESSARSHRGRRTVGRDFLCKVQQTRVQGNLPAVSGEANLPIPSTHLLKRNEKYARINILRDSSKPSFSSRLLLAN</sequence>
<accession>A0A3S5A9S7</accession>
<name>A0A3S5A9S7_9PLAT</name>
<protein>
    <submittedName>
        <fullName evidence="1">Uncharacterized protein</fullName>
    </submittedName>
</protein>
<dbReference type="Proteomes" id="UP000784294">
    <property type="component" value="Unassembled WGS sequence"/>
</dbReference>
<gene>
    <name evidence="1" type="ORF">PXEA_LOCUS8867</name>
</gene>
<keyword evidence="2" id="KW-1185">Reference proteome</keyword>
<evidence type="ECO:0000313" key="1">
    <source>
        <dbReference type="EMBL" id="VEL15427.1"/>
    </source>
</evidence>
<dbReference type="AlphaFoldDB" id="A0A3S5A9S7"/>
<proteinExistence type="predicted"/>
<organism evidence="1 2">
    <name type="scientific">Protopolystoma xenopodis</name>
    <dbReference type="NCBI Taxonomy" id="117903"/>
    <lineage>
        <taxon>Eukaryota</taxon>
        <taxon>Metazoa</taxon>
        <taxon>Spiralia</taxon>
        <taxon>Lophotrochozoa</taxon>
        <taxon>Platyhelminthes</taxon>
        <taxon>Monogenea</taxon>
        <taxon>Polyopisthocotylea</taxon>
        <taxon>Polystomatidea</taxon>
        <taxon>Polystomatidae</taxon>
        <taxon>Protopolystoma</taxon>
    </lineage>
</organism>
<dbReference type="EMBL" id="CAAALY010024572">
    <property type="protein sequence ID" value="VEL15427.1"/>
    <property type="molecule type" value="Genomic_DNA"/>
</dbReference>